<organism evidence="8 9">
    <name type="scientific">Cocos nucifera</name>
    <name type="common">Coconut palm</name>
    <dbReference type="NCBI Taxonomy" id="13894"/>
    <lineage>
        <taxon>Eukaryota</taxon>
        <taxon>Viridiplantae</taxon>
        <taxon>Streptophyta</taxon>
        <taxon>Embryophyta</taxon>
        <taxon>Tracheophyta</taxon>
        <taxon>Spermatophyta</taxon>
        <taxon>Magnoliopsida</taxon>
        <taxon>Liliopsida</taxon>
        <taxon>Arecaceae</taxon>
        <taxon>Arecoideae</taxon>
        <taxon>Cocoseae</taxon>
        <taxon>Attaleinae</taxon>
        <taxon>Cocos</taxon>
    </lineage>
</organism>
<dbReference type="GO" id="GO:0003700">
    <property type="term" value="F:DNA-binding transcription factor activity"/>
    <property type="evidence" value="ECO:0007669"/>
    <property type="project" value="InterPro"/>
</dbReference>
<feature type="compositionally biased region" description="Basic residues" evidence="6">
    <location>
        <begin position="497"/>
        <end position="515"/>
    </location>
</feature>
<dbReference type="EMBL" id="CM017873">
    <property type="protein sequence ID" value="KAG1330827.1"/>
    <property type="molecule type" value="Genomic_DNA"/>
</dbReference>
<accession>A0A8K0HZI1</accession>
<dbReference type="Proteomes" id="UP000797356">
    <property type="component" value="Chromosome 2"/>
</dbReference>
<dbReference type="FunFam" id="2.40.330.10:FF:000003">
    <property type="entry name" value="B3 domain-containing transcription factor FUS3"/>
    <property type="match status" value="1"/>
</dbReference>
<feature type="compositionally biased region" description="Basic and acidic residues" evidence="6">
    <location>
        <begin position="605"/>
        <end position="621"/>
    </location>
</feature>
<evidence type="ECO:0000256" key="3">
    <source>
        <dbReference type="ARBA" id="ARBA00023125"/>
    </source>
</evidence>
<dbReference type="OrthoDB" id="757982at2759"/>
<feature type="compositionally biased region" description="Low complexity" evidence="6">
    <location>
        <begin position="516"/>
        <end position="551"/>
    </location>
</feature>
<dbReference type="Pfam" id="PF02362">
    <property type="entry name" value="B3"/>
    <property type="match status" value="1"/>
</dbReference>
<evidence type="ECO:0000313" key="8">
    <source>
        <dbReference type="EMBL" id="KAG1330827.1"/>
    </source>
</evidence>
<dbReference type="GO" id="GO:0003677">
    <property type="term" value="F:DNA binding"/>
    <property type="evidence" value="ECO:0007669"/>
    <property type="project" value="UniProtKB-KW"/>
</dbReference>
<feature type="region of interest" description="Disordered" evidence="6">
    <location>
        <begin position="428"/>
        <end position="464"/>
    </location>
</feature>
<dbReference type="PANTHER" id="PTHR31140:SF81">
    <property type="entry name" value="B3 DOMAIN-CONTAINING TRANSCRIPTION FACTOR ABI3"/>
    <property type="match status" value="1"/>
</dbReference>
<feature type="region of interest" description="Disordered" evidence="6">
    <location>
        <begin position="293"/>
        <end position="340"/>
    </location>
</feature>
<dbReference type="InterPro" id="IPR015300">
    <property type="entry name" value="DNA-bd_pseudobarrel_sf"/>
</dbReference>
<gene>
    <name evidence="8" type="ORF">COCNU_02G007950</name>
</gene>
<comment type="subcellular location">
    <subcellularLocation>
        <location evidence="1">Nucleus</location>
    </subcellularLocation>
</comment>
<reference evidence="8" key="2">
    <citation type="submission" date="2019-07" db="EMBL/GenBank/DDBJ databases">
        <authorList>
            <person name="Yang Y."/>
            <person name="Bocs S."/>
            <person name="Baudouin L."/>
        </authorList>
    </citation>
    <scope>NUCLEOTIDE SEQUENCE</scope>
    <source>
        <tissue evidence="8">Spear leaf of Hainan Tall coconut</tissue>
    </source>
</reference>
<feature type="compositionally biased region" description="Low complexity" evidence="6">
    <location>
        <begin position="557"/>
        <end position="566"/>
    </location>
</feature>
<feature type="region of interest" description="Disordered" evidence="6">
    <location>
        <begin position="731"/>
        <end position="793"/>
    </location>
</feature>
<dbReference type="GO" id="GO:0005634">
    <property type="term" value="C:nucleus"/>
    <property type="evidence" value="ECO:0007669"/>
    <property type="project" value="UniProtKB-SubCell"/>
</dbReference>
<name>A0A8K0HZI1_COCNU</name>
<keyword evidence="9" id="KW-1185">Reference proteome</keyword>
<comment type="caution">
    <text evidence="8">The sequence shown here is derived from an EMBL/GenBank/DDBJ whole genome shotgun (WGS) entry which is preliminary data.</text>
</comment>
<sequence length="793" mass="85576">MESDSDHLQQQHAEAAEEAMAMAAAAATAAGAAENRDKGKTIWIPDEGPSNPTDDLMLDIDGDDLIFSDPAFSCLPDFPCLPSPAGSPSSSSACNPFHNTSLASSSSSSSSFLFAPDGGGSGGGDLQAVASSSNGERMMPSEVASDLLSMELEGLDILGDMGLFDLSEQWDPASLFPDNMTMNGAATAGTSGPGPSPPLHVMAGEARPPGEAGVGGRAATGTPGVGPAEDPEEMARVFFEWMRINRDAISPQDLREIRMKRATIDCAVRHLGGNRQAQVQLLKLVLTWVQANHLQKKKRRRSPNEQQDRPEGAAQPPYPHHHQQPFAPPNHHVPVMSSDVPLNPNPNLDYSYTADSQCNGWIPYHVDPTTGAAFPAVMMPVYGGSGGSISGGEPAYPGAVATNYSYHRGSTSGIVLNGRPFSPPTDMHAADHTPAAWPSQHSASPSQYVPFPGAAGPHPAPMAQAQYPRGFVSQYPGHALYQQGQQLGGMASATKEARKKRMARQRRASSLHSHRSQQQQQQNHHQAESSSSRAPAEGASSSSSNAANNKDNNNRTWSFWSSSSSSRQKNPMMEAPPPPKSSMQQPQLSPCMPPKQQQQQQQQNSHRDAASSADRRQGLKGEKNLRFLFQKVLKQSDVGSLGRIVLPKKEAEIHLPELEARDGMSIPMEDIGTSQVWNMRYRFWPNNKSRMYLLENTGEFVRSNGLQEGDFIVIYSDMKCGKYMIRGVKVPQQPERGQANRSGARSHLKRSSWERGSTSRMRGSSSHDGINDDAGMPSSSAASPFMIKMEASP</sequence>
<evidence type="ECO:0000259" key="7">
    <source>
        <dbReference type="PROSITE" id="PS50863"/>
    </source>
</evidence>
<protein>
    <submittedName>
        <fullName evidence="8">Regulatory protein viviparous-1</fullName>
    </submittedName>
</protein>
<dbReference type="SMART" id="SM01019">
    <property type="entry name" value="B3"/>
    <property type="match status" value="1"/>
</dbReference>
<feature type="region of interest" description="Disordered" evidence="6">
    <location>
        <begin position="108"/>
        <end position="137"/>
    </location>
</feature>
<proteinExistence type="predicted"/>
<keyword evidence="4" id="KW-0804">Transcription</keyword>
<feature type="compositionally biased region" description="Low complexity" evidence="6">
    <location>
        <begin position="18"/>
        <end position="33"/>
    </location>
</feature>
<feature type="region of interest" description="Disordered" evidence="6">
    <location>
        <begin position="1"/>
        <end position="54"/>
    </location>
</feature>
<evidence type="ECO:0000313" key="9">
    <source>
        <dbReference type="Proteomes" id="UP000797356"/>
    </source>
</evidence>
<dbReference type="InterPro" id="IPR003340">
    <property type="entry name" value="B3_DNA-bd"/>
</dbReference>
<keyword evidence="3" id="KW-0238">DNA-binding</keyword>
<dbReference type="AlphaFoldDB" id="A0A8K0HZI1"/>
<feature type="compositionally biased region" description="Low complexity" evidence="6">
    <location>
        <begin position="581"/>
        <end position="603"/>
    </location>
</feature>
<keyword evidence="5" id="KW-0539">Nucleus</keyword>
<dbReference type="PROSITE" id="PS50863">
    <property type="entry name" value="B3"/>
    <property type="match status" value="1"/>
</dbReference>
<evidence type="ECO:0000256" key="5">
    <source>
        <dbReference type="ARBA" id="ARBA00023242"/>
    </source>
</evidence>
<dbReference type="InterPro" id="IPR044800">
    <property type="entry name" value="LEC2-like"/>
</dbReference>
<evidence type="ECO:0000256" key="4">
    <source>
        <dbReference type="ARBA" id="ARBA00023163"/>
    </source>
</evidence>
<dbReference type="CDD" id="cd10015">
    <property type="entry name" value="BfiI_C_EcoRII_N_B3"/>
    <property type="match status" value="1"/>
</dbReference>
<feature type="region of interest" description="Disordered" evidence="6">
    <location>
        <begin position="486"/>
        <end position="621"/>
    </location>
</feature>
<dbReference type="Gene3D" id="2.40.330.10">
    <property type="entry name" value="DNA-binding pseudobarrel domain"/>
    <property type="match status" value="1"/>
</dbReference>
<feature type="compositionally biased region" description="Low complexity" evidence="6">
    <location>
        <begin position="450"/>
        <end position="464"/>
    </location>
</feature>
<feature type="domain" description="TF-B3" evidence="7">
    <location>
        <begin position="629"/>
        <end position="731"/>
    </location>
</feature>
<evidence type="ECO:0000256" key="1">
    <source>
        <dbReference type="ARBA" id="ARBA00004123"/>
    </source>
</evidence>
<reference evidence="8" key="1">
    <citation type="journal article" date="2017" name="Gigascience">
        <title>The genome draft of coconut (Cocos nucifera).</title>
        <authorList>
            <person name="Xiao Y."/>
            <person name="Xu P."/>
            <person name="Fan H."/>
            <person name="Baudouin L."/>
            <person name="Xia W."/>
            <person name="Bocs S."/>
            <person name="Xu J."/>
            <person name="Li Q."/>
            <person name="Guo A."/>
            <person name="Zhou L."/>
            <person name="Li J."/>
            <person name="Wu Y."/>
            <person name="Ma Z."/>
            <person name="Armero A."/>
            <person name="Issali A.E."/>
            <person name="Liu N."/>
            <person name="Peng M."/>
            <person name="Yang Y."/>
        </authorList>
    </citation>
    <scope>NUCLEOTIDE SEQUENCE</scope>
    <source>
        <tissue evidence="8">Spear leaf of Hainan Tall coconut</tissue>
    </source>
</reference>
<dbReference type="SUPFAM" id="SSF101936">
    <property type="entry name" value="DNA-binding pseudobarrel domain"/>
    <property type="match status" value="1"/>
</dbReference>
<keyword evidence="2" id="KW-0805">Transcription regulation</keyword>
<feature type="compositionally biased region" description="Basic and acidic residues" evidence="6">
    <location>
        <begin position="302"/>
        <end position="311"/>
    </location>
</feature>
<dbReference type="PANTHER" id="PTHR31140">
    <property type="entry name" value="B3 DOMAIN-CONTAINING TRANSCRIPTION FACTOR ABI3"/>
    <property type="match status" value="1"/>
</dbReference>
<evidence type="ECO:0000256" key="2">
    <source>
        <dbReference type="ARBA" id="ARBA00023015"/>
    </source>
</evidence>
<feature type="compositionally biased region" description="Low complexity" evidence="6">
    <location>
        <begin position="755"/>
        <end position="766"/>
    </location>
</feature>
<feature type="region of interest" description="Disordered" evidence="6">
    <location>
        <begin position="203"/>
        <end position="230"/>
    </location>
</feature>
<evidence type="ECO:0000256" key="6">
    <source>
        <dbReference type="SAM" id="MobiDB-lite"/>
    </source>
</evidence>